<accession>A0ABN1VZG0</accession>
<name>A0ABN1VZG0_9PSEU</name>
<sequence length="129" mass="13223">MTRSPEWSSAPDSVSSLERDGTGLPAFAIGVGAAPGIRGAGYTGRRVYQALRLTTGAPGRKPVGPTCDNYTTCSNAGGAEPCGPYVVGGTYSCVGAGGTQVTDNRWARVTYRAPEAAYVAVACAAFREL</sequence>
<dbReference type="Proteomes" id="UP001500653">
    <property type="component" value="Unassembled WGS sequence"/>
</dbReference>
<reference evidence="1 2" key="1">
    <citation type="journal article" date="2019" name="Int. J. Syst. Evol. Microbiol.">
        <title>The Global Catalogue of Microorganisms (GCM) 10K type strain sequencing project: providing services to taxonomists for standard genome sequencing and annotation.</title>
        <authorList>
            <consortium name="The Broad Institute Genomics Platform"/>
            <consortium name="The Broad Institute Genome Sequencing Center for Infectious Disease"/>
            <person name="Wu L."/>
            <person name="Ma J."/>
        </authorList>
    </citation>
    <scope>NUCLEOTIDE SEQUENCE [LARGE SCALE GENOMIC DNA]</scope>
    <source>
        <strain evidence="1 2">JCM 13023</strain>
    </source>
</reference>
<protein>
    <recommendedName>
        <fullName evidence="3">Subtilisin inhibitor-like</fullName>
    </recommendedName>
</protein>
<dbReference type="EMBL" id="BAAALN010000003">
    <property type="protein sequence ID" value="GAA1228391.1"/>
    <property type="molecule type" value="Genomic_DNA"/>
</dbReference>
<proteinExistence type="predicted"/>
<evidence type="ECO:0000313" key="2">
    <source>
        <dbReference type="Proteomes" id="UP001500653"/>
    </source>
</evidence>
<comment type="caution">
    <text evidence="1">The sequence shown here is derived from an EMBL/GenBank/DDBJ whole genome shotgun (WGS) entry which is preliminary data.</text>
</comment>
<evidence type="ECO:0000313" key="1">
    <source>
        <dbReference type="EMBL" id="GAA1228391.1"/>
    </source>
</evidence>
<organism evidence="1 2">
    <name type="scientific">Prauserella halophila</name>
    <dbReference type="NCBI Taxonomy" id="185641"/>
    <lineage>
        <taxon>Bacteria</taxon>
        <taxon>Bacillati</taxon>
        <taxon>Actinomycetota</taxon>
        <taxon>Actinomycetes</taxon>
        <taxon>Pseudonocardiales</taxon>
        <taxon>Pseudonocardiaceae</taxon>
        <taxon>Prauserella</taxon>
    </lineage>
</organism>
<gene>
    <name evidence="1" type="ORF">GCM10009676_08450</name>
</gene>
<keyword evidence="2" id="KW-1185">Reference proteome</keyword>
<evidence type="ECO:0008006" key="3">
    <source>
        <dbReference type="Google" id="ProtNLM"/>
    </source>
</evidence>